<dbReference type="EMBL" id="LAZR01026355">
    <property type="protein sequence ID" value="KKL69012.1"/>
    <property type="molecule type" value="Genomic_DNA"/>
</dbReference>
<accession>A0A0F9H119</accession>
<comment type="caution">
    <text evidence="1">The sequence shown here is derived from an EMBL/GenBank/DDBJ whole genome shotgun (WGS) entry which is preliminary data.</text>
</comment>
<dbReference type="AlphaFoldDB" id="A0A0F9H119"/>
<evidence type="ECO:0000313" key="1">
    <source>
        <dbReference type="EMBL" id="KKL69012.1"/>
    </source>
</evidence>
<sequence>MDQQRDSERTQALEKASLLLREELVRWLRRGEALDMIVERLPREPS</sequence>
<proteinExistence type="predicted"/>
<name>A0A0F9H119_9ZZZZ</name>
<gene>
    <name evidence="1" type="ORF">LCGC14_2119230</name>
</gene>
<protein>
    <submittedName>
        <fullName evidence="1">Uncharacterized protein</fullName>
    </submittedName>
</protein>
<reference evidence="1" key="1">
    <citation type="journal article" date="2015" name="Nature">
        <title>Complex archaea that bridge the gap between prokaryotes and eukaryotes.</title>
        <authorList>
            <person name="Spang A."/>
            <person name="Saw J.H."/>
            <person name="Jorgensen S.L."/>
            <person name="Zaremba-Niedzwiedzka K."/>
            <person name="Martijn J."/>
            <person name="Lind A.E."/>
            <person name="van Eijk R."/>
            <person name="Schleper C."/>
            <person name="Guy L."/>
            <person name="Ettema T.J."/>
        </authorList>
    </citation>
    <scope>NUCLEOTIDE SEQUENCE</scope>
</reference>
<organism evidence="1">
    <name type="scientific">marine sediment metagenome</name>
    <dbReference type="NCBI Taxonomy" id="412755"/>
    <lineage>
        <taxon>unclassified sequences</taxon>
        <taxon>metagenomes</taxon>
        <taxon>ecological metagenomes</taxon>
    </lineage>
</organism>